<feature type="active site" description="Proton donor" evidence="6">
    <location>
        <position position="299"/>
    </location>
</feature>
<dbReference type="PANTHER" id="PTHR11717">
    <property type="entry name" value="LOW MOLECULAR WEIGHT PROTEIN TYROSINE PHOSPHATASE"/>
    <property type="match status" value="1"/>
</dbReference>
<dbReference type="AlphaFoldDB" id="A0A5B7E4A0"/>
<reference evidence="8 9" key="1">
    <citation type="submission" date="2019-05" db="EMBL/GenBank/DDBJ databases">
        <title>Another draft genome of Portunus trituberculatus and its Hox gene families provides insights of decapod evolution.</title>
        <authorList>
            <person name="Jeong J.-H."/>
            <person name="Song I."/>
            <person name="Kim S."/>
            <person name="Choi T."/>
            <person name="Kim D."/>
            <person name="Ryu S."/>
            <person name="Kim W."/>
        </authorList>
    </citation>
    <scope>NUCLEOTIDE SEQUENCE [LARGE SCALE GENOMIC DNA]</scope>
    <source>
        <tissue evidence="8">Muscle</tissue>
    </source>
</reference>
<dbReference type="EMBL" id="VSRR010001768">
    <property type="protein sequence ID" value="MPC27564.1"/>
    <property type="molecule type" value="Genomic_DNA"/>
</dbReference>
<dbReference type="CDD" id="cd16343">
    <property type="entry name" value="LMWPTP"/>
    <property type="match status" value="1"/>
</dbReference>
<dbReference type="PANTHER" id="PTHR11717:SF7">
    <property type="entry name" value="LOW MOLECULAR WEIGHT PHOSPHOTYROSINE PROTEIN PHOSPHATASE"/>
    <property type="match status" value="1"/>
</dbReference>
<dbReference type="GO" id="GO:0003993">
    <property type="term" value="F:acid phosphatase activity"/>
    <property type="evidence" value="ECO:0007669"/>
    <property type="project" value="InterPro"/>
</dbReference>
<evidence type="ECO:0000259" key="7">
    <source>
        <dbReference type="SMART" id="SM00226"/>
    </source>
</evidence>
<keyword evidence="5" id="KW-0904">Protein phosphatase</keyword>
<dbReference type="Gene3D" id="3.40.50.2300">
    <property type="match status" value="1"/>
</dbReference>
<comment type="similarity">
    <text evidence="2">Belongs to the low molecular weight phosphotyrosine protein phosphatase family.</text>
</comment>
<dbReference type="GO" id="GO:0005737">
    <property type="term" value="C:cytoplasm"/>
    <property type="evidence" value="ECO:0007669"/>
    <property type="project" value="UniProtKB-SubCell"/>
</dbReference>
<dbReference type="Proteomes" id="UP000324222">
    <property type="component" value="Unassembled WGS sequence"/>
</dbReference>
<name>A0A5B7E4A0_PORTR</name>
<evidence type="ECO:0000256" key="4">
    <source>
        <dbReference type="ARBA" id="ARBA00022801"/>
    </source>
</evidence>
<evidence type="ECO:0000256" key="6">
    <source>
        <dbReference type="PIRSR" id="PIRSR617867-1"/>
    </source>
</evidence>
<dbReference type="SUPFAM" id="SSF52788">
    <property type="entry name" value="Phosphotyrosine protein phosphatases I"/>
    <property type="match status" value="1"/>
</dbReference>
<proteinExistence type="inferred from homology"/>
<dbReference type="InterPro" id="IPR050438">
    <property type="entry name" value="LMW_PTPase"/>
</dbReference>
<comment type="subcellular location">
    <subcellularLocation>
        <location evidence="1">Cytoplasm</location>
    </subcellularLocation>
</comment>
<dbReference type="OrthoDB" id="3388at2759"/>
<keyword evidence="3" id="KW-0963">Cytoplasm</keyword>
<evidence type="ECO:0000256" key="5">
    <source>
        <dbReference type="ARBA" id="ARBA00022912"/>
    </source>
</evidence>
<sequence length="329" mass="36988">MASMDNAVLKKKVLFICLGYLSHNFVLRQSADIVAVTETWFSDEVEPTFGRISPYSLWVRKDRAFKAGGGIAPCFKDGLQTQELEVAVPHQTEALFFREGLVNHVTFPIYEWGGMLYPVETDLPEASIHCQQLGPVGSSYHFAVLSQVELQTAREDATPHTIWLWGQGRLAIHEAGHREHVLGGPSGNICRSPIAEAVFNHIVEERGLTGWEVDSGAIGSWHVGLGPDHRAVSTMKKHNIRMSHKARQLKKADFSHFDYIFGMDHENISDIKDMAPKTYTANIELFGSYDPQKELLIRDPYYDDDAAGFEKCYEQCLRCSKGFLDSLVK</sequence>
<organism evidence="8 9">
    <name type="scientific">Portunus trituberculatus</name>
    <name type="common">Swimming crab</name>
    <name type="synonym">Neptunus trituberculatus</name>
    <dbReference type="NCBI Taxonomy" id="210409"/>
    <lineage>
        <taxon>Eukaryota</taxon>
        <taxon>Metazoa</taxon>
        <taxon>Ecdysozoa</taxon>
        <taxon>Arthropoda</taxon>
        <taxon>Crustacea</taxon>
        <taxon>Multicrustacea</taxon>
        <taxon>Malacostraca</taxon>
        <taxon>Eumalacostraca</taxon>
        <taxon>Eucarida</taxon>
        <taxon>Decapoda</taxon>
        <taxon>Pleocyemata</taxon>
        <taxon>Brachyura</taxon>
        <taxon>Eubrachyura</taxon>
        <taxon>Portunoidea</taxon>
        <taxon>Portunidae</taxon>
        <taxon>Portuninae</taxon>
        <taxon>Portunus</taxon>
    </lineage>
</organism>
<dbReference type="SMART" id="SM00226">
    <property type="entry name" value="LMWPc"/>
    <property type="match status" value="1"/>
</dbReference>
<keyword evidence="9" id="KW-1185">Reference proteome</keyword>
<dbReference type="PRINTS" id="PR00719">
    <property type="entry name" value="LMWPTPASE"/>
</dbReference>
<dbReference type="InterPro" id="IPR036196">
    <property type="entry name" value="Ptyr_pPase_sf"/>
</dbReference>
<dbReference type="GO" id="GO:0004726">
    <property type="term" value="F:non-membrane spanning protein tyrosine phosphatase activity"/>
    <property type="evidence" value="ECO:0007669"/>
    <property type="project" value="InterPro"/>
</dbReference>
<accession>A0A5B7E4A0</accession>
<feature type="domain" description="Phosphotyrosine protein phosphatase I" evidence="7">
    <location>
        <begin position="186"/>
        <end position="326"/>
    </location>
</feature>
<feature type="active site" evidence="6">
    <location>
        <position position="191"/>
    </location>
</feature>
<comment type="caution">
    <text evidence="8">The sequence shown here is derived from an EMBL/GenBank/DDBJ whole genome shotgun (WGS) entry which is preliminary data.</text>
</comment>
<dbReference type="FunFam" id="3.40.50.2300:FF:000105">
    <property type="entry name" value="Low molecular weight phosphotyrosine protein"/>
    <property type="match status" value="1"/>
</dbReference>
<gene>
    <name evidence="8" type="primary">ACP1</name>
    <name evidence="8" type="ORF">E2C01_020738</name>
</gene>
<evidence type="ECO:0000313" key="8">
    <source>
        <dbReference type="EMBL" id="MPC27564.1"/>
    </source>
</evidence>
<dbReference type="InterPro" id="IPR023485">
    <property type="entry name" value="Ptyr_pPase"/>
</dbReference>
<dbReference type="PRINTS" id="PR00720">
    <property type="entry name" value="MAMMALPTPASE"/>
</dbReference>
<dbReference type="InterPro" id="IPR017867">
    <property type="entry name" value="Tyr_phospatase_low_mol_wt"/>
</dbReference>
<evidence type="ECO:0000256" key="3">
    <source>
        <dbReference type="ARBA" id="ARBA00022490"/>
    </source>
</evidence>
<evidence type="ECO:0000313" key="9">
    <source>
        <dbReference type="Proteomes" id="UP000324222"/>
    </source>
</evidence>
<dbReference type="Pfam" id="PF01451">
    <property type="entry name" value="LMWPc"/>
    <property type="match status" value="1"/>
</dbReference>
<evidence type="ECO:0000256" key="1">
    <source>
        <dbReference type="ARBA" id="ARBA00004496"/>
    </source>
</evidence>
<protein>
    <submittedName>
        <fullName evidence="8">Low molecular weight phosphotyrosine protein phosphatase</fullName>
    </submittedName>
</protein>
<dbReference type="InterPro" id="IPR002115">
    <property type="entry name" value="Tyr_Pase_low_mol_wt_mml"/>
</dbReference>
<evidence type="ECO:0000256" key="2">
    <source>
        <dbReference type="ARBA" id="ARBA00011063"/>
    </source>
</evidence>
<keyword evidence="4" id="KW-0378">Hydrolase</keyword>